<dbReference type="Proteomes" id="UP000253345">
    <property type="component" value="Unassembled WGS sequence"/>
</dbReference>
<dbReference type="EMBL" id="QPJL01000003">
    <property type="protein sequence ID" value="RCW87171.1"/>
    <property type="molecule type" value="Genomic_DNA"/>
</dbReference>
<organism evidence="2 3">
    <name type="scientific">Paracoccus lutimaris</name>
    <dbReference type="NCBI Taxonomy" id="1490030"/>
    <lineage>
        <taxon>Bacteria</taxon>
        <taxon>Pseudomonadati</taxon>
        <taxon>Pseudomonadota</taxon>
        <taxon>Alphaproteobacteria</taxon>
        <taxon>Rhodobacterales</taxon>
        <taxon>Paracoccaceae</taxon>
        <taxon>Paracoccus</taxon>
    </lineage>
</organism>
<gene>
    <name evidence="2" type="ORF">DFP89_103175</name>
</gene>
<dbReference type="AlphaFoldDB" id="A0A368Z427"/>
<feature type="compositionally biased region" description="Basic and acidic residues" evidence="1">
    <location>
        <begin position="1"/>
        <end position="22"/>
    </location>
</feature>
<reference evidence="2 3" key="1">
    <citation type="submission" date="2018-07" db="EMBL/GenBank/DDBJ databases">
        <title>Genomic Encyclopedia of Type Strains, Phase III (KMG-III): the genomes of soil and plant-associated and newly described type strains.</title>
        <authorList>
            <person name="Whitman W."/>
        </authorList>
    </citation>
    <scope>NUCLEOTIDE SEQUENCE [LARGE SCALE GENOMIC DNA]</scope>
    <source>
        <strain evidence="2 3">CECT 8525</strain>
    </source>
</reference>
<feature type="region of interest" description="Disordered" evidence="1">
    <location>
        <begin position="1"/>
        <end position="24"/>
    </location>
</feature>
<name>A0A368Z427_9RHOB</name>
<sequence length="114" mass="13080">MSQPEPDPKEHRRAQIRESVARHKERLRQMTALERLAYKHRASLGENCDPYTRPEWQQAEVLRVRLEDLIRDAGALHDEILGRLKRDGVDDPGLALLAAALATEAESRFSLKPF</sequence>
<evidence type="ECO:0000256" key="1">
    <source>
        <dbReference type="SAM" id="MobiDB-lite"/>
    </source>
</evidence>
<evidence type="ECO:0000313" key="2">
    <source>
        <dbReference type="EMBL" id="RCW87171.1"/>
    </source>
</evidence>
<proteinExistence type="predicted"/>
<accession>A0A368Z427</accession>
<keyword evidence="3" id="KW-1185">Reference proteome</keyword>
<evidence type="ECO:0000313" key="3">
    <source>
        <dbReference type="Proteomes" id="UP000253345"/>
    </source>
</evidence>
<comment type="caution">
    <text evidence="2">The sequence shown here is derived from an EMBL/GenBank/DDBJ whole genome shotgun (WGS) entry which is preliminary data.</text>
</comment>
<dbReference type="RefSeq" id="WP_114348241.1">
    <property type="nucleotide sequence ID" value="NZ_QPJL01000003.1"/>
</dbReference>
<protein>
    <submittedName>
        <fullName evidence="2">Uncharacterized protein</fullName>
    </submittedName>
</protein>